<protein>
    <submittedName>
        <fullName evidence="2">Uncharacterized protein</fullName>
    </submittedName>
</protein>
<feature type="compositionally biased region" description="Basic residues" evidence="1">
    <location>
        <begin position="32"/>
        <end position="42"/>
    </location>
</feature>
<dbReference type="EMBL" id="JAFEKC020000009">
    <property type="protein sequence ID" value="KAK0512729.1"/>
    <property type="molecule type" value="Genomic_DNA"/>
</dbReference>
<name>A0AA39V5L9_9LECA</name>
<dbReference type="AlphaFoldDB" id="A0AA39V5L9"/>
<reference evidence="2" key="1">
    <citation type="submission" date="2023-03" db="EMBL/GenBank/DDBJ databases">
        <title>Complete genome of Cladonia borealis.</title>
        <authorList>
            <person name="Park H."/>
        </authorList>
    </citation>
    <scope>NUCLEOTIDE SEQUENCE</scope>
    <source>
        <strain evidence="2">ANT050790</strain>
    </source>
</reference>
<keyword evidence="3" id="KW-1185">Reference proteome</keyword>
<evidence type="ECO:0000313" key="2">
    <source>
        <dbReference type="EMBL" id="KAK0512729.1"/>
    </source>
</evidence>
<evidence type="ECO:0000256" key="1">
    <source>
        <dbReference type="SAM" id="MobiDB-lite"/>
    </source>
</evidence>
<dbReference type="Proteomes" id="UP001166286">
    <property type="component" value="Unassembled WGS sequence"/>
</dbReference>
<feature type="region of interest" description="Disordered" evidence="1">
    <location>
        <begin position="26"/>
        <end position="66"/>
    </location>
</feature>
<organism evidence="2 3">
    <name type="scientific">Cladonia borealis</name>
    <dbReference type="NCBI Taxonomy" id="184061"/>
    <lineage>
        <taxon>Eukaryota</taxon>
        <taxon>Fungi</taxon>
        <taxon>Dikarya</taxon>
        <taxon>Ascomycota</taxon>
        <taxon>Pezizomycotina</taxon>
        <taxon>Lecanoromycetes</taxon>
        <taxon>OSLEUM clade</taxon>
        <taxon>Lecanoromycetidae</taxon>
        <taxon>Lecanorales</taxon>
        <taxon>Lecanorineae</taxon>
        <taxon>Cladoniaceae</taxon>
        <taxon>Cladonia</taxon>
    </lineage>
</organism>
<feature type="compositionally biased region" description="Polar residues" evidence="1">
    <location>
        <begin position="46"/>
        <end position="57"/>
    </location>
</feature>
<accession>A0AA39V5L9</accession>
<proteinExistence type="predicted"/>
<evidence type="ECO:0000313" key="3">
    <source>
        <dbReference type="Proteomes" id="UP001166286"/>
    </source>
</evidence>
<gene>
    <name evidence="2" type="ORF">JMJ35_004746</name>
</gene>
<comment type="caution">
    <text evidence="2">The sequence shown here is derived from an EMBL/GenBank/DDBJ whole genome shotgun (WGS) entry which is preliminary data.</text>
</comment>
<sequence>MNHHIKILVHATESLDLARPDSPTIPGFHALPKVRNHHRNRHPNLPGQNKSTRATDGNDSDAKKATAPRCIYEPVTCATALGSHPPTDEERAWSNKLWEQSRLRKEQAEAQAARELLRKDALKKQKEMDLLLFGKVAKKGISHKTKTHSLSKGLMMRGIASLKVFFS</sequence>